<feature type="region of interest" description="Disordered" evidence="1">
    <location>
        <begin position="95"/>
        <end position="148"/>
    </location>
</feature>
<name>R0L137_ANAPL</name>
<accession>R0L137</accession>
<evidence type="ECO:0000313" key="2">
    <source>
        <dbReference type="EMBL" id="EOA93947.1"/>
    </source>
</evidence>
<reference evidence="3" key="1">
    <citation type="journal article" date="2013" name="Nat. Genet.">
        <title>The duck genome and transcriptome provide insight into an avian influenza virus reservoir species.</title>
        <authorList>
            <person name="Huang Y."/>
            <person name="Li Y."/>
            <person name="Burt D.W."/>
            <person name="Chen H."/>
            <person name="Zhang Y."/>
            <person name="Qian W."/>
            <person name="Kim H."/>
            <person name="Gan S."/>
            <person name="Zhao Y."/>
            <person name="Li J."/>
            <person name="Yi K."/>
            <person name="Feng H."/>
            <person name="Zhu P."/>
            <person name="Li B."/>
            <person name="Liu Q."/>
            <person name="Fairley S."/>
            <person name="Magor K.E."/>
            <person name="Du Z."/>
            <person name="Hu X."/>
            <person name="Goodman L."/>
            <person name="Tafer H."/>
            <person name="Vignal A."/>
            <person name="Lee T."/>
            <person name="Kim K.W."/>
            <person name="Sheng Z."/>
            <person name="An Y."/>
            <person name="Searle S."/>
            <person name="Herrero J."/>
            <person name="Groenen M.A."/>
            <person name="Crooijmans R.P."/>
            <person name="Faraut T."/>
            <person name="Cai Q."/>
            <person name="Webster R.G."/>
            <person name="Aldridge J.R."/>
            <person name="Warren W.C."/>
            <person name="Bartschat S."/>
            <person name="Kehr S."/>
            <person name="Marz M."/>
            <person name="Stadler P.F."/>
            <person name="Smith J."/>
            <person name="Kraus R.H."/>
            <person name="Zhao Y."/>
            <person name="Ren L."/>
            <person name="Fei J."/>
            <person name="Morisson M."/>
            <person name="Kaiser P."/>
            <person name="Griffin D.K."/>
            <person name="Rao M."/>
            <person name="Pitel F."/>
            <person name="Wang J."/>
            <person name="Li N."/>
        </authorList>
    </citation>
    <scope>NUCLEOTIDE SEQUENCE [LARGE SCALE GENOMIC DNA]</scope>
</reference>
<sequence>MDTEGPNRSALPHIHHTSQCFCHRICPNADPIQHDGAFRKRHVAKTPGSARKENELQTDDISKGPQLLYHKGPVPSWPAAAQLLVSGDVISPSMGAPQHTAGVSEKSESHLGGNNAEAKEMKQVKTDKNHTHPENRGDSTRNENGLMRSPCSKSFGGWGRMHGVCTLLQNGHRGGHSPSLMSLQGEENKKRRCLYLSKELLTYRRGAAFSRAHLAVTSKDPAMQPSSTYTKNFNTGQCPWYNGAVRYLRTSRCCLNSNISSTITTKTSKLLGEVPEMLFDGRQLHPTQVDKPWKNASDNQTLERCICNGFFQRKRNRCGKSSGTSSCAESSSVLVSPQSCNSAVLSYVSAVIWQYWPRVSARSIEECGQKQTLALALSHAHTASRGIAGCQWEAAEPPSSEVCKPQQGKAALNFIYCWQYATLTLRLDERTSRRLSPCCSGPRSSMSKRHDHMESSLCTTPCMKNQLVQAFRLSSFLHPRGFAGHAILTPYSYEFPSSMSKPFPPHQRLRSNTAAAEVVNKQDFTIRVCRIMLTSEQAELPGIRGGTERSLKQEEVSKQLVFPQAEQRDMKNCRQQSAPARFASYIPQAQINCGNSKAKFIQIILSVPGNGQLPNPFPFHTQQKRPTGCAQGHVCKVPVVKEHLYMGAGNQSSSVELFKWPLAWFRPFSGTAQESAVSRDHPRMAAAGMQILFGRITCHTTAKDPIQHWAPSCAREHRLGSSYSEGHKIKVGKVFHKRTKRRLYVMLVKNIDNTDQYFCTKQKQQQCIPCRDCSFIIYHKQCSVSYFSHPTMLRWKFRVCPSSGHLEGHLGSLVTPQLTPKASQTSQSSFRSKKEWLLVKYYQHRD</sequence>
<organism evidence="2 3">
    <name type="scientific">Anas platyrhynchos</name>
    <name type="common">Mallard</name>
    <name type="synonym">Anas boschas</name>
    <dbReference type="NCBI Taxonomy" id="8839"/>
    <lineage>
        <taxon>Eukaryota</taxon>
        <taxon>Metazoa</taxon>
        <taxon>Chordata</taxon>
        <taxon>Craniata</taxon>
        <taxon>Vertebrata</taxon>
        <taxon>Euteleostomi</taxon>
        <taxon>Archelosauria</taxon>
        <taxon>Archosauria</taxon>
        <taxon>Dinosauria</taxon>
        <taxon>Saurischia</taxon>
        <taxon>Theropoda</taxon>
        <taxon>Coelurosauria</taxon>
        <taxon>Aves</taxon>
        <taxon>Neognathae</taxon>
        <taxon>Galloanserae</taxon>
        <taxon>Anseriformes</taxon>
        <taxon>Anatidae</taxon>
        <taxon>Anatinae</taxon>
        <taxon>Anas</taxon>
    </lineage>
</organism>
<proteinExistence type="predicted"/>
<evidence type="ECO:0000313" key="3">
    <source>
        <dbReference type="Proteomes" id="UP000296049"/>
    </source>
</evidence>
<protein>
    <submittedName>
        <fullName evidence="2">Uncharacterized protein</fullName>
    </submittedName>
</protein>
<evidence type="ECO:0000256" key="1">
    <source>
        <dbReference type="SAM" id="MobiDB-lite"/>
    </source>
</evidence>
<feature type="compositionally biased region" description="Basic and acidic residues" evidence="1">
    <location>
        <begin position="117"/>
        <end position="141"/>
    </location>
</feature>
<gene>
    <name evidence="2" type="ORF">Anapl_15929</name>
</gene>
<keyword evidence="3" id="KW-1185">Reference proteome</keyword>
<dbReference type="Proteomes" id="UP000296049">
    <property type="component" value="Unassembled WGS sequence"/>
</dbReference>
<dbReference type="AlphaFoldDB" id="R0L137"/>
<dbReference type="EMBL" id="KB745267">
    <property type="protein sequence ID" value="EOA93947.1"/>
    <property type="molecule type" value="Genomic_DNA"/>
</dbReference>